<protein>
    <submittedName>
        <fullName evidence="3">Uncharacterized protein LOC104989190</fullName>
    </submittedName>
</protein>
<dbReference type="KEGG" id="bbis:104989190"/>
<feature type="compositionally biased region" description="Basic and acidic residues" evidence="1">
    <location>
        <begin position="35"/>
        <end position="44"/>
    </location>
</feature>
<evidence type="ECO:0000256" key="1">
    <source>
        <dbReference type="SAM" id="MobiDB-lite"/>
    </source>
</evidence>
<evidence type="ECO:0000313" key="2">
    <source>
        <dbReference type="Proteomes" id="UP000515208"/>
    </source>
</evidence>
<sequence>MTEDPVNTHKDIEILPRTAQFKASASAKPNVSEFPADRDSRSTDRPSQPIPDPGPGGGGDLVEAVQFSRGFVLTGAGDSSAERVGFAHRREPKGLEWSLLPGVRAGGEAVTCKKPVLPKVTPGEVQGSAGLFLRLWGQRRQTLPATENRPKQSGHPAAAPQHHQGAAGTAAAPAARTPLPLSSGEKPLRTLRGQPGVPWRYCGIQEAESETQSGISTLQSLLSNSISWYDMMFVKQSSTSTLLKVEHFCKIVRVQ</sequence>
<evidence type="ECO:0000313" key="3">
    <source>
        <dbReference type="RefSeq" id="XP_010839098.1"/>
    </source>
</evidence>
<dbReference type="AlphaFoldDB" id="A0A6P3H6Y4"/>
<proteinExistence type="predicted"/>
<accession>A0A6P3H6Y4</accession>
<feature type="compositionally biased region" description="Basic and acidic residues" evidence="1">
    <location>
        <begin position="1"/>
        <end position="14"/>
    </location>
</feature>
<name>A0A6P3H6Y4_BISBB</name>
<dbReference type="RefSeq" id="XP_010839098.1">
    <property type="nucleotide sequence ID" value="XM_010840796.1"/>
</dbReference>
<dbReference type="Proteomes" id="UP000515208">
    <property type="component" value="Unplaced"/>
</dbReference>
<keyword evidence="2" id="KW-1185">Reference proteome</keyword>
<reference evidence="3" key="1">
    <citation type="submission" date="2025-08" db="UniProtKB">
        <authorList>
            <consortium name="RefSeq"/>
        </authorList>
    </citation>
    <scope>IDENTIFICATION</scope>
    <source>
        <tissue evidence="3">Blood</tissue>
    </source>
</reference>
<gene>
    <name evidence="3" type="primary">LOC104989190</name>
</gene>
<dbReference type="GeneID" id="104989190"/>
<feature type="region of interest" description="Disordered" evidence="1">
    <location>
        <begin position="1"/>
        <end position="61"/>
    </location>
</feature>
<organism evidence="2 3">
    <name type="scientific">Bison bison bison</name>
    <name type="common">North American plains bison</name>
    <dbReference type="NCBI Taxonomy" id="43346"/>
    <lineage>
        <taxon>Eukaryota</taxon>
        <taxon>Metazoa</taxon>
        <taxon>Chordata</taxon>
        <taxon>Craniata</taxon>
        <taxon>Vertebrata</taxon>
        <taxon>Euteleostomi</taxon>
        <taxon>Mammalia</taxon>
        <taxon>Eutheria</taxon>
        <taxon>Laurasiatheria</taxon>
        <taxon>Artiodactyla</taxon>
        <taxon>Ruminantia</taxon>
        <taxon>Pecora</taxon>
        <taxon>Bovidae</taxon>
        <taxon>Bovinae</taxon>
        <taxon>Bison</taxon>
    </lineage>
</organism>
<feature type="compositionally biased region" description="Low complexity" evidence="1">
    <location>
        <begin position="153"/>
        <end position="175"/>
    </location>
</feature>
<feature type="region of interest" description="Disordered" evidence="1">
    <location>
        <begin position="145"/>
        <end position="190"/>
    </location>
</feature>